<comment type="similarity">
    <text evidence="1">Belongs to the multi antimicrobial extrusion (MATE) (TC 2.A.66.1) family.</text>
</comment>
<evidence type="ECO:0000256" key="1">
    <source>
        <dbReference type="ARBA" id="ARBA00010199"/>
    </source>
</evidence>
<feature type="compositionally biased region" description="Polar residues" evidence="2">
    <location>
        <begin position="212"/>
        <end position="221"/>
    </location>
</feature>
<feature type="transmembrane region" description="Helical" evidence="3">
    <location>
        <begin position="108"/>
        <end position="127"/>
    </location>
</feature>
<keyword evidence="3" id="KW-1133">Transmembrane helix</keyword>
<dbReference type="HOGENOM" id="CLU_992002_0_0_1"/>
<dbReference type="GO" id="GO:0015297">
    <property type="term" value="F:antiporter activity"/>
    <property type="evidence" value="ECO:0007669"/>
    <property type="project" value="InterPro"/>
</dbReference>
<organism evidence="4 5">
    <name type="scientific">Phytophthora ramorum</name>
    <name type="common">Sudden oak death agent</name>
    <dbReference type="NCBI Taxonomy" id="164328"/>
    <lineage>
        <taxon>Eukaryota</taxon>
        <taxon>Sar</taxon>
        <taxon>Stramenopiles</taxon>
        <taxon>Oomycota</taxon>
        <taxon>Peronosporomycetes</taxon>
        <taxon>Peronosporales</taxon>
        <taxon>Peronosporaceae</taxon>
        <taxon>Phytophthora</taxon>
    </lineage>
</organism>
<dbReference type="InterPro" id="IPR002528">
    <property type="entry name" value="MATE_fam"/>
</dbReference>
<reference evidence="5" key="1">
    <citation type="journal article" date="2006" name="Science">
        <title>Phytophthora genome sequences uncover evolutionary origins and mechanisms of pathogenesis.</title>
        <authorList>
            <person name="Tyler B.M."/>
            <person name="Tripathy S."/>
            <person name="Zhang X."/>
            <person name="Dehal P."/>
            <person name="Jiang R.H."/>
            <person name="Aerts A."/>
            <person name="Arredondo F.D."/>
            <person name="Baxter L."/>
            <person name="Bensasson D."/>
            <person name="Beynon J.L."/>
            <person name="Chapman J."/>
            <person name="Damasceno C.M."/>
            <person name="Dorrance A.E."/>
            <person name="Dou D."/>
            <person name="Dickerman A.W."/>
            <person name="Dubchak I.L."/>
            <person name="Garbelotto M."/>
            <person name="Gijzen M."/>
            <person name="Gordon S.G."/>
            <person name="Govers F."/>
            <person name="Grunwald N.J."/>
            <person name="Huang W."/>
            <person name="Ivors K.L."/>
            <person name="Jones R.W."/>
            <person name="Kamoun S."/>
            <person name="Krampis K."/>
            <person name="Lamour K.H."/>
            <person name="Lee M.K."/>
            <person name="McDonald W.H."/>
            <person name="Medina M."/>
            <person name="Meijer H.J."/>
            <person name="Nordberg E.K."/>
            <person name="Maclean D.J."/>
            <person name="Ospina-Giraldo M.D."/>
            <person name="Morris P.F."/>
            <person name="Phuntumart V."/>
            <person name="Putnam N.H."/>
            <person name="Rash S."/>
            <person name="Rose J.K."/>
            <person name="Sakihama Y."/>
            <person name="Salamov A.A."/>
            <person name="Savidor A."/>
            <person name="Scheuring C.F."/>
            <person name="Smith B.M."/>
            <person name="Sobral B.W."/>
            <person name="Terry A."/>
            <person name="Torto-Alalibo T.A."/>
            <person name="Win J."/>
            <person name="Xu Z."/>
            <person name="Zhang H."/>
            <person name="Grigoriev I.V."/>
            <person name="Rokhsar D.S."/>
            <person name="Boore J.L."/>
        </authorList>
    </citation>
    <scope>NUCLEOTIDE SEQUENCE [LARGE SCALE GENOMIC DNA]</scope>
    <source>
        <strain evidence="5">Pr102</strain>
    </source>
</reference>
<feature type="transmembrane region" description="Helical" evidence="3">
    <location>
        <begin position="36"/>
        <end position="58"/>
    </location>
</feature>
<dbReference type="AlphaFoldDB" id="H3GN97"/>
<evidence type="ECO:0008006" key="6">
    <source>
        <dbReference type="Google" id="ProtNLM"/>
    </source>
</evidence>
<dbReference type="GO" id="GO:0016020">
    <property type="term" value="C:membrane"/>
    <property type="evidence" value="ECO:0000318"/>
    <property type="project" value="GO_Central"/>
</dbReference>
<name>H3GN97_PHYRM</name>
<dbReference type="GO" id="GO:0022857">
    <property type="term" value="F:transmembrane transporter activity"/>
    <property type="evidence" value="ECO:0000318"/>
    <property type="project" value="GO_Central"/>
</dbReference>
<keyword evidence="3" id="KW-0812">Transmembrane</keyword>
<reference evidence="4" key="2">
    <citation type="submission" date="2015-06" db="UniProtKB">
        <authorList>
            <consortium name="EnsemblProtists"/>
        </authorList>
    </citation>
    <scope>IDENTIFICATION</scope>
    <source>
        <strain evidence="4">Pr102</strain>
    </source>
</reference>
<dbReference type="PANTHER" id="PTHR11206">
    <property type="entry name" value="MULTIDRUG RESISTANCE PROTEIN"/>
    <property type="match status" value="1"/>
</dbReference>
<evidence type="ECO:0000313" key="5">
    <source>
        <dbReference type="Proteomes" id="UP000005238"/>
    </source>
</evidence>
<feature type="transmembrane region" description="Helical" evidence="3">
    <location>
        <begin position="78"/>
        <end position="96"/>
    </location>
</feature>
<evidence type="ECO:0000313" key="4">
    <source>
        <dbReference type="EnsemblProtists" id="Phyra78059"/>
    </source>
</evidence>
<accession>H3GN97</accession>
<evidence type="ECO:0000256" key="2">
    <source>
        <dbReference type="SAM" id="MobiDB-lite"/>
    </source>
</evidence>
<dbReference type="Proteomes" id="UP000005238">
    <property type="component" value="Unassembled WGS sequence"/>
</dbReference>
<proteinExistence type="inferred from homology"/>
<feature type="region of interest" description="Disordered" evidence="2">
    <location>
        <begin position="210"/>
        <end position="238"/>
    </location>
</feature>
<dbReference type="VEuPathDB" id="FungiDB:KRP23_8001"/>
<dbReference type="eggNOG" id="KOG1347">
    <property type="taxonomic scope" value="Eukaryota"/>
</dbReference>
<dbReference type="EnsemblProtists" id="Phyra78059">
    <property type="protein sequence ID" value="Phyra78059"/>
    <property type="gene ID" value="Phyra78059"/>
</dbReference>
<keyword evidence="5" id="KW-1185">Reference proteome</keyword>
<dbReference type="GO" id="GO:0042910">
    <property type="term" value="F:xenobiotic transmembrane transporter activity"/>
    <property type="evidence" value="ECO:0007669"/>
    <property type="project" value="InterPro"/>
</dbReference>
<dbReference type="EMBL" id="DS566025">
    <property type="status" value="NOT_ANNOTATED_CDS"/>
    <property type="molecule type" value="Genomic_DNA"/>
</dbReference>
<feature type="transmembrane region" description="Helical" evidence="3">
    <location>
        <begin position="139"/>
        <end position="159"/>
    </location>
</feature>
<feature type="compositionally biased region" description="Polar residues" evidence="2">
    <location>
        <begin position="229"/>
        <end position="238"/>
    </location>
</feature>
<dbReference type="Pfam" id="PF01554">
    <property type="entry name" value="MatE"/>
    <property type="match status" value="1"/>
</dbReference>
<sequence>MFMNITAYSIGFGLTSALDTLCSQAYGAKRFGKIGLYFQAGLQIVGACLGPVFLLNWYSESFLLYMGQDPEVSRLAQIFSRWTLPGVPFVFLYELVRKVLQAQNIMKPLVAIAALGNVVNIVSGYFLTYHTSMGFEGVALSRSLGNMVLPLLLVPYFYYHCGVVIHTNFVSAASTQQHNNSPSQVGIVGLAQGSVGSLCGSAQPGPVEALLSLSTNPNSRSSPERGGFRSSNPVTSTKGWTSARERFYRSPSAEYAQLEDCGVLGCADPPTRRFDEICLRW</sequence>
<keyword evidence="3" id="KW-0472">Membrane</keyword>
<dbReference type="VEuPathDB" id="FungiDB:KRP22_14225"/>
<dbReference type="STRING" id="164328.H3GN97"/>
<dbReference type="InParanoid" id="H3GN97"/>
<protein>
    <recommendedName>
        <fullName evidence="6">Polysaccharide biosynthesis protein C-terminal domain-containing protein</fullName>
    </recommendedName>
</protein>
<evidence type="ECO:0000256" key="3">
    <source>
        <dbReference type="SAM" id="Phobius"/>
    </source>
</evidence>